<accession>A0A846WKS1</accession>
<protein>
    <submittedName>
        <fullName evidence="9">Metal-dependent transcriptional regulator</fullName>
    </submittedName>
</protein>
<keyword evidence="4" id="KW-0408">Iron</keyword>
<dbReference type="GO" id="GO:0003677">
    <property type="term" value="F:DNA binding"/>
    <property type="evidence" value="ECO:0007669"/>
    <property type="project" value="UniProtKB-KW"/>
</dbReference>
<dbReference type="SMART" id="SM00529">
    <property type="entry name" value="HTH_DTXR"/>
    <property type="match status" value="1"/>
</dbReference>
<keyword evidence="5" id="KW-0805">Transcription regulation</keyword>
<comment type="similarity">
    <text evidence="2">Belongs to the DtxR/MntR family.</text>
</comment>
<reference evidence="9 10" key="1">
    <citation type="submission" date="2020-04" db="EMBL/GenBank/DDBJ databases">
        <title>MicrobeNet Type strains.</title>
        <authorList>
            <person name="Nicholson A.C."/>
        </authorList>
    </citation>
    <scope>NUCLEOTIDE SEQUENCE [LARGE SCALE GENOMIC DNA]</scope>
    <source>
        <strain evidence="9 10">ATCC BAA-14</strain>
    </source>
</reference>
<name>A0A846WKS1_9ACTN</name>
<evidence type="ECO:0000256" key="5">
    <source>
        <dbReference type="ARBA" id="ARBA00023015"/>
    </source>
</evidence>
<keyword evidence="7" id="KW-0804">Transcription</keyword>
<evidence type="ECO:0000256" key="6">
    <source>
        <dbReference type="ARBA" id="ARBA00023125"/>
    </source>
</evidence>
<evidence type="ECO:0000313" key="10">
    <source>
        <dbReference type="Proteomes" id="UP000563898"/>
    </source>
</evidence>
<comment type="caution">
    <text evidence="9">The sequence shown here is derived from an EMBL/GenBank/DDBJ whole genome shotgun (WGS) entry which is preliminary data.</text>
</comment>
<dbReference type="Pfam" id="PF02742">
    <property type="entry name" value="Fe_dep_repr_C"/>
    <property type="match status" value="1"/>
</dbReference>
<evidence type="ECO:0000256" key="4">
    <source>
        <dbReference type="ARBA" id="ARBA00023004"/>
    </source>
</evidence>
<comment type="subunit">
    <text evidence="3">Homodimer.</text>
</comment>
<dbReference type="AlphaFoldDB" id="A0A846WKS1"/>
<gene>
    <name evidence="9" type="ORF">HGA05_09615</name>
</gene>
<dbReference type="PROSITE" id="PS50944">
    <property type="entry name" value="HTH_DTXR"/>
    <property type="match status" value="1"/>
</dbReference>
<dbReference type="Gene3D" id="1.10.10.10">
    <property type="entry name" value="Winged helix-like DNA-binding domain superfamily/Winged helix DNA-binding domain"/>
    <property type="match status" value="1"/>
</dbReference>
<dbReference type="SUPFAM" id="SSF46785">
    <property type="entry name" value="Winged helix' DNA-binding domain"/>
    <property type="match status" value="1"/>
</dbReference>
<evidence type="ECO:0000256" key="3">
    <source>
        <dbReference type="ARBA" id="ARBA00011738"/>
    </source>
</evidence>
<dbReference type="InterPro" id="IPR001367">
    <property type="entry name" value="Fe_dep_repressor"/>
</dbReference>
<dbReference type="GO" id="GO:0005737">
    <property type="term" value="C:cytoplasm"/>
    <property type="evidence" value="ECO:0007669"/>
    <property type="project" value="UniProtKB-SubCell"/>
</dbReference>
<dbReference type="RefSeq" id="WP_006371811.1">
    <property type="nucleotide sequence ID" value="NZ_CP073075.1"/>
</dbReference>
<dbReference type="InterPro" id="IPR050536">
    <property type="entry name" value="DtxR_MntR_Metal-Reg"/>
</dbReference>
<dbReference type="Proteomes" id="UP000563898">
    <property type="component" value="Unassembled WGS sequence"/>
</dbReference>
<dbReference type="PANTHER" id="PTHR33238">
    <property type="entry name" value="IRON (METAL) DEPENDENT REPRESSOR, DTXR FAMILY"/>
    <property type="match status" value="1"/>
</dbReference>
<dbReference type="EMBL" id="JAAXPC010000004">
    <property type="protein sequence ID" value="NKY01829.1"/>
    <property type="molecule type" value="Genomic_DNA"/>
</dbReference>
<dbReference type="PANTHER" id="PTHR33238:SF10">
    <property type="entry name" value="IRON-DEPENDENT REPRESSOR IDER"/>
    <property type="match status" value="1"/>
</dbReference>
<keyword evidence="6" id="KW-0238">DNA-binding</keyword>
<feature type="domain" description="HTH dtxR-type" evidence="8">
    <location>
        <begin position="1"/>
        <end position="65"/>
    </location>
</feature>
<organism evidence="9 10">
    <name type="scientific">Gordonia polyisoprenivorans</name>
    <dbReference type="NCBI Taxonomy" id="84595"/>
    <lineage>
        <taxon>Bacteria</taxon>
        <taxon>Bacillati</taxon>
        <taxon>Actinomycetota</taxon>
        <taxon>Actinomycetes</taxon>
        <taxon>Mycobacteriales</taxon>
        <taxon>Gordoniaceae</taxon>
        <taxon>Gordonia</taxon>
    </lineage>
</organism>
<sequence length="226" mass="24897">MRQVSSAMEAYLRTVYNLIEDGVPVRRARLRDRLGQAGPTVTKAVLRLVRDDLISVGDDQLITLTSDGFEIAESVTRRHRLAERMLVDLLDVPIVRAHDEALRWEHVLSDDAERGIAARLLGDLDSPWGLPIPGLDPRRENTDIVLPGQRLDELGTPPHDCRVTIRSISEDAQGDSVMIDALIAAGIIPGAPARVRSAAGCYIVHGLDKLEIPTKYVHAIRVVVQT</sequence>
<comment type="subcellular location">
    <subcellularLocation>
        <location evidence="1">Cytoplasm</location>
    </subcellularLocation>
</comment>
<dbReference type="OMA" id="MDYASAH"/>
<evidence type="ECO:0000256" key="7">
    <source>
        <dbReference type="ARBA" id="ARBA00023163"/>
    </source>
</evidence>
<proteinExistence type="inferred from homology"/>
<dbReference type="InterPro" id="IPR036390">
    <property type="entry name" value="WH_DNA-bd_sf"/>
</dbReference>
<dbReference type="Pfam" id="PF01325">
    <property type="entry name" value="Fe_dep_repress"/>
    <property type="match status" value="1"/>
</dbReference>
<dbReference type="SUPFAM" id="SSF50037">
    <property type="entry name" value="C-terminal domain of transcriptional repressors"/>
    <property type="match status" value="1"/>
</dbReference>
<dbReference type="InterPro" id="IPR038157">
    <property type="entry name" value="FeoA_core_dom"/>
</dbReference>
<dbReference type="GO" id="GO:0003700">
    <property type="term" value="F:DNA-binding transcription factor activity"/>
    <property type="evidence" value="ECO:0007669"/>
    <property type="project" value="InterPro"/>
</dbReference>
<dbReference type="InterPro" id="IPR008988">
    <property type="entry name" value="Transcriptional_repressor_C"/>
</dbReference>
<dbReference type="InterPro" id="IPR022689">
    <property type="entry name" value="Iron_dep_repressor"/>
</dbReference>
<evidence type="ECO:0000256" key="1">
    <source>
        <dbReference type="ARBA" id="ARBA00004496"/>
    </source>
</evidence>
<dbReference type="GO" id="GO:0045892">
    <property type="term" value="P:negative regulation of DNA-templated transcription"/>
    <property type="evidence" value="ECO:0007669"/>
    <property type="project" value="TreeGrafter"/>
</dbReference>
<evidence type="ECO:0000259" key="8">
    <source>
        <dbReference type="PROSITE" id="PS50944"/>
    </source>
</evidence>
<evidence type="ECO:0000313" key="9">
    <source>
        <dbReference type="EMBL" id="NKY01829.1"/>
    </source>
</evidence>
<dbReference type="GO" id="GO:0046914">
    <property type="term" value="F:transition metal ion binding"/>
    <property type="evidence" value="ECO:0007669"/>
    <property type="project" value="InterPro"/>
</dbReference>
<dbReference type="InterPro" id="IPR036388">
    <property type="entry name" value="WH-like_DNA-bd_sf"/>
</dbReference>
<dbReference type="GO" id="GO:0046983">
    <property type="term" value="F:protein dimerization activity"/>
    <property type="evidence" value="ECO:0007669"/>
    <property type="project" value="InterPro"/>
</dbReference>
<dbReference type="Gene3D" id="2.30.30.90">
    <property type="match status" value="1"/>
</dbReference>
<dbReference type="InterPro" id="IPR036421">
    <property type="entry name" value="Fe_dep_repressor_sf"/>
</dbReference>
<evidence type="ECO:0000256" key="2">
    <source>
        <dbReference type="ARBA" id="ARBA00007871"/>
    </source>
</evidence>
<dbReference type="GeneID" id="90161434"/>
<dbReference type="InterPro" id="IPR022687">
    <property type="entry name" value="HTH_DTXR"/>
</dbReference>
<dbReference type="SUPFAM" id="SSF47979">
    <property type="entry name" value="Iron-dependent repressor protein, dimerization domain"/>
    <property type="match status" value="1"/>
</dbReference>